<dbReference type="InterPro" id="IPR045076">
    <property type="entry name" value="MutS"/>
</dbReference>
<dbReference type="SUPFAM" id="SSF52540">
    <property type="entry name" value="P-loop containing nucleoside triphosphate hydrolases"/>
    <property type="match status" value="1"/>
</dbReference>
<evidence type="ECO:0000256" key="1">
    <source>
        <dbReference type="ARBA" id="ARBA00022741"/>
    </source>
</evidence>
<evidence type="ECO:0000313" key="6">
    <source>
        <dbReference type="Proteomes" id="UP000265618"/>
    </source>
</evidence>
<dbReference type="InterPro" id="IPR000432">
    <property type="entry name" value="DNA_mismatch_repair_MutS_C"/>
</dbReference>
<keyword evidence="6" id="KW-1185">Reference proteome</keyword>
<dbReference type="InterPro" id="IPR027417">
    <property type="entry name" value="P-loop_NTPase"/>
</dbReference>
<comment type="caution">
    <text evidence="5">The sequence shown here is derived from an EMBL/GenBank/DDBJ whole genome shotgun (WGS) entry which is preliminary data.</text>
</comment>
<evidence type="ECO:0000256" key="3">
    <source>
        <dbReference type="ARBA" id="ARBA00023125"/>
    </source>
</evidence>
<evidence type="ECO:0000313" key="5">
    <source>
        <dbReference type="EMBL" id="GIQ87076.1"/>
    </source>
</evidence>
<dbReference type="GO" id="GO:0006298">
    <property type="term" value="P:mismatch repair"/>
    <property type="evidence" value="ECO:0007669"/>
    <property type="project" value="InterPro"/>
</dbReference>
<dbReference type="SUPFAM" id="SSF48334">
    <property type="entry name" value="DNA repair protein MutS, domain III"/>
    <property type="match status" value="1"/>
</dbReference>
<dbReference type="InterPro" id="IPR036187">
    <property type="entry name" value="DNA_mismatch_repair_MutS_sf"/>
</dbReference>
<dbReference type="SMART" id="SM00534">
    <property type="entry name" value="MUTSac"/>
    <property type="match status" value="1"/>
</dbReference>
<keyword evidence="3" id="KW-0238">DNA-binding</keyword>
<dbReference type="Gene3D" id="3.40.50.300">
    <property type="entry name" value="P-loop containing nucleotide triphosphate hydrolases"/>
    <property type="match status" value="1"/>
</dbReference>
<dbReference type="Proteomes" id="UP000265618">
    <property type="component" value="Unassembled WGS sequence"/>
</dbReference>
<dbReference type="GO" id="GO:0030983">
    <property type="term" value="F:mismatched DNA binding"/>
    <property type="evidence" value="ECO:0007669"/>
    <property type="project" value="InterPro"/>
</dbReference>
<dbReference type="GO" id="GO:0140664">
    <property type="term" value="F:ATP-dependent DNA damage sensor activity"/>
    <property type="evidence" value="ECO:0007669"/>
    <property type="project" value="InterPro"/>
</dbReference>
<sequence length="329" mass="34767">CPSEWEMVSSTKQVCRYLVPETLETIEDWTRCCAEAELASQGLLAEFQAYFLSQHYDDVATDAYFLSQHYDTVATDAASLIAACDCLLSMALVAKQKDWHRPTVLPAVAGSTPYYAASGLSHPNAFPGFVPNDVSLGHIPPGALLVPSLTQDQQNALGPLAATPTCPGLILTGSNASGKSTLLRCIALSMILGQMGSYVPAEACVFSAADKVFCRMGAEDDLQQGRSTFLVECLEVSAMLDLSTPHSLCVADEVGRGTSAEDGRAVAQASVRALVNKGCRVLAATHCTSVAIALRDIANVAVLRADTTGGGVVPRIQFKHTLEVGTVAR</sequence>
<name>A0A9K3D1K3_9EUKA</name>
<gene>
    <name evidence="5" type="ORF">KIPB_009045</name>
</gene>
<proteinExistence type="predicted"/>
<organism evidence="5 6">
    <name type="scientific">Kipferlia bialata</name>
    <dbReference type="NCBI Taxonomy" id="797122"/>
    <lineage>
        <taxon>Eukaryota</taxon>
        <taxon>Metamonada</taxon>
        <taxon>Carpediemonas-like organisms</taxon>
        <taxon>Kipferlia</taxon>
    </lineage>
</organism>
<dbReference type="PROSITE" id="PS00486">
    <property type="entry name" value="DNA_MISMATCH_REPAIR_2"/>
    <property type="match status" value="1"/>
</dbReference>
<dbReference type="GO" id="GO:0005524">
    <property type="term" value="F:ATP binding"/>
    <property type="evidence" value="ECO:0007669"/>
    <property type="project" value="UniProtKB-KW"/>
</dbReference>
<dbReference type="GO" id="GO:0005634">
    <property type="term" value="C:nucleus"/>
    <property type="evidence" value="ECO:0007669"/>
    <property type="project" value="TreeGrafter"/>
</dbReference>
<feature type="non-terminal residue" evidence="5">
    <location>
        <position position="1"/>
    </location>
</feature>
<reference evidence="5 6" key="1">
    <citation type="journal article" date="2018" name="PLoS ONE">
        <title>The draft genome of Kipferlia bialata reveals reductive genome evolution in fornicate parasites.</title>
        <authorList>
            <person name="Tanifuji G."/>
            <person name="Takabayashi S."/>
            <person name="Kume K."/>
            <person name="Takagi M."/>
            <person name="Nakayama T."/>
            <person name="Kamikawa R."/>
            <person name="Inagaki Y."/>
            <person name="Hashimoto T."/>
        </authorList>
    </citation>
    <scope>NUCLEOTIDE SEQUENCE [LARGE SCALE GENOMIC DNA]</scope>
    <source>
        <strain evidence="5">NY0173</strain>
    </source>
</reference>
<protein>
    <recommendedName>
        <fullName evidence="4">DNA mismatch repair proteins mutS family domain-containing protein</fullName>
    </recommendedName>
</protein>
<dbReference type="EMBL" id="BDIP01002956">
    <property type="protein sequence ID" value="GIQ87076.1"/>
    <property type="molecule type" value="Genomic_DNA"/>
</dbReference>
<keyword evidence="1" id="KW-0547">Nucleotide-binding</keyword>
<dbReference type="PANTHER" id="PTHR11361">
    <property type="entry name" value="DNA MISMATCH REPAIR PROTEIN MUTS FAMILY MEMBER"/>
    <property type="match status" value="1"/>
</dbReference>
<dbReference type="PANTHER" id="PTHR11361:SF34">
    <property type="entry name" value="DNA MISMATCH REPAIR PROTEIN MSH1, MITOCHONDRIAL"/>
    <property type="match status" value="1"/>
</dbReference>
<evidence type="ECO:0000256" key="2">
    <source>
        <dbReference type="ARBA" id="ARBA00022840"/>
    </source>
</evidence>
<dbReference type="OrthoDB" id="346305at2759"/>
<accession>A0A9K3D1K3</accession>
<feature type="domain" description="DNA mismatch repair proteins mutS family" evidence="4">
    <location>
        <begin position="247"/>
        <end position="263"/>
    </location>
</feature>
<dbReference type="Pfam" id="PF00488">
    <property type="entry name" value="MutS_V"/>
    <property type="match status" value="1"/>
</dbReference>
<keyword evidence="2" id="KW-0067">ATP-binding</keyword>
<evidence type="ECO:0000259" key="4">
    <source>
        <dbReference type="PROSITE" id="PS00486"/>
    </source>
</evidence>
<dbReference type="AlphaFoldDB" id="A0A9K3D1K3"/>